<evidence type="ECO:0000313" key="3">
    <source>
        <dbReference type="Proteomes" id="UP000746690"/>
    </source>
</evidence>
<keyword evidence="1" id="KW-0812">Transmembrane</keyword>
<gene>
    <name evidence="2" type="ORF">HHX25_20770</name>
</gene>
<dbReference type="Proteomes" id="UP000746690">
    <property type="component" value="Unassembled WGS sequence"/>
</dbReference>
<keyword evidence="1" id="KW-1133">Transmembrane helix</keyword>
<dbReference type="EMBL" id="JABBHF010000018">
    <property type="protein sequence ID" value="NMH89945.1"/>
    <property type="molecule type" value="Genomic_DNA"/>
</dbReference>
<proteinExistence type="predicted"/>
<comment type="caution">
    <text evidence="2">The sequence shown here is derived from an EMBL/GenBank/DDBJ whole genome shotgun (WGS) entry which is preliminary data.</text>
</comment>
<feature type="transmembrane region" description="Helical" evidence="1">
    <location>
        <begin position="6"/>
        <end position="23"/>
    </location>
</feature>
<reference evidence="2 3" key="1">
    <citation type="submission" date="2020-04" db="EMBL/GenBank/DDBJ databases">
        <title>A Flavivirga sp. nov.</title>
        <authorList>
            <person name="Sun X."/>
        </authorList>
    </citation>
    <scope>NUCLEOTIDE SEQUENCE [LARGE SCALE GENOMIC DNA]</scope>
    <source>
        <strain evidence="2 3">Y03</strain>
    </source>
</reference>
<accession>A0ABX1S406</accession>
<sequence>MPDRIFKYGSWIISIVFILRAIGEFKYIGFFKKIKTYAFWEARHKILLAFMRFD</sequence>
<evidence type="ECO:0000313" key="2">
    <source>
        <dbReference type="EMBL" id="NMH89945.1"/>
    </source>
</evidence>
<protein>
    <submittedName>
        <fullName evidence="2">DUF3995 domain-containing protein</fullName>
    </submittedName>
</protein>
<name>A0ABX1S406_9FLAO</name>
<evidence type="ECO:0000256" key="1">
    <source>
        <dbReference type="SAM" id="Phobius"/>
    </source>
</evidence>
<keyword evidence="1" id="KW-0472">Membrane</keyword>
<keyword evidence="3" id="KW-1185">Reference proteome</keyword>
<organism evidence="2 3">
    <name type="scientific">Flavivirga algicola</name>
    <dbReference type="NCBI Taxonomy" id="2729136"/>
    <lineage>
        <taxon>Bacteria</taxon>
        <taxon>Pseudomonadati</taxon>
        <taxon>Bacteroidota</taxon>
        <taxon>Flavobacteriia</taxon>
        <taxon>Flavobacteriales</taxon>
        <taxon>Flavobacteriaceae</taxon>
        <taxon>Flavivirga</taxon>
    </lineage>
</organism>